<protein>
    <submittedName>
        <fullName evidence="2">Uncharacterized protein</fullName>
    </submittedName>
</protein>
<organism evidence="2 3">
    <name type="scientific">Malus domestica</name>
    <name type="common">Apple</name>
    <name type="synonym">Pyrus malus</name>
    <dbReference type="NCBI Taxonomy" id="3750"/>
    <lineage>
        <taxon>Eukaryota</taxon>
        <taxon>Viridiplantae</taxon>
        <taxon>Streptophyta</taxon>
        <taxon>Embryophyta</taxon>
        <taxon>Tracheophyta</taxon>
        <taxon>Spermatophyta</taxon>
        <taxon>Magnoliopsida</taxon>
        <taxon>eudicotyledons</taxon>
        <taxon>Gunneridae</taxon>
        <taxon>Pentapetalae</taxon>
        <taxon>rosids</taxon>
        <taxon>fabids</taxon>
        <taxon>Rosales</taxon>
        <taxon>Rosaceae</taxon>
        <taxon>Amygdaloideae</taxon>
        <taxon>Maleae</taxon>
        <taxon>Malus</taxon>
    </lineage>
</organism>
<comment type="caution">
    <text evidence="2">The sequence shown here is derived from an EMBL/GenBank/DDBJ whole genome shotgun (WGS) entry which is preliminary data.</text>
</comment>
<name>A0A498IJV3_MALDO</name>
<evidence type="ECO:0000313" key="2">
    <source>
        <dbReference type="EMBL" id="RXH83636.1"/>
    </source>
</evidence>
<feature type="signal peptide" evidence="1">
    <location>
        <begin position="1"/>
        <end position="22"/>
    </location>
</feature>
<dbReference type="AlphaFoldDB" id="A0A498IJV3"/>
<dbReference type="Proteomes" id="UP000290289">
    <property type="component" value="Chromosome 11"/>
</dbReference>
<accession>A0A498IJV3</accession>
<dbReference type="EMBL" id="RDQH01000337">
    <property type="protein sequence ID" value="RXH83636.1"/>
    <property type="molecule type" value="Genomic_DNA"/>
</dbReference>
<keyword evidence="3" id="KW-1185">Reference proteome</keyword>
<keyword evidence="1" id="KW-0732">Signal</keyword>
<evidence type="ECO:0000256" key="1">
    <source>
        <dbReference type="SAM" id="SignalP"/>
    </source>
</evidence>
<evidence type="ECO:0000313" key="3">
    <source>
        <dbReference type="Proteomes" id="UP000290289"/>
    </source>
</evidence>
<gene>
    <name evidence="2" type="ORF">DVH24_005889</name>
</gene>
<sequence length="104" mass="11918">MYYVILVSLMENLLILFKIVLGNFTNSSSFPVTWTLKSNVDDAHKGRDGFLHMTYSGGKEKGLIVEFGHEFNDRFLARIKGFEPYSTPMVCWILGMTIQTSCLW</sequence>
<feature type="chain" id="PRO_5019774306" evidence="1">
    <location>
        <begin position="23"/>
        <end position="104"/>
    </location>
</feature>
<reference evidence="2 3" key="1">
    <citation type="submission" date="2018-10" db="EMBL/GenBank/DDBJ databases">
        <title>A high-quality apple genome assembly.</title>
        <authorList>
            <person name="Hu J."/>
        </authorList>
    </citation>
    <scope>NUCLEOTIDE SEQUENCE [LARGE SCALE GENOMIC DNA]</scope>
    <source>
        <strain evidence="3">cv. HFTH1</strain>
        <tissue evidence="2">Young leaf</tissue>
    </source>
</reference>
<proteinExistence type="predicted"/>